<name>A0A2J6RR68_HYAVF</name>
<feature type="region of interest" description="Disordered" evidence="2">
    <location>
        <begin position="276"/>
        <end position="319"/>
    </location>
</feature>
<organism evidence="4 5">
    <name type="scientific">Hyaloscypha variabilis (strain UAMH 11265 / GT02V1 / F)</name>
    <name type="common">Meliniomyces variabilis</name>
    <dbReference type="NCBI Taxonomy" id="1149755"/>
    <lineage>
        <taxon>Eukaryota</taxon>
        <taxon>Fungi</taxon>
        <taxon>Dikarya</taxon>
        <taxon>Ascomycota</taxon>
        <taxon>Pezizomycotina</taxon>
        <taxon>Leotiomycetes</taxon>
        <taxon>Helotiales</taxon>
        <taxon>Hyaloscyphaceae</taxon>
        <taxon>Hyaloscypha</taxon>
        <taxon>Hyaloscypha variabilis</taxon>
    </lineage>
</organism>
<feature type="transmembrane region" description="Helical" evidence="3">
    <location>
        <begin position="896"/>
        <end position="915"/>
    </location>
</feature>
<feature type="compositionally biased region" description="Basic and acidic residues" evidence="2">
    <location>
        <begin position="717"/>
        <end position="734"/>
    </location>
</feature>
<feature type="region of interest" description="Disordered" evidence="2">
    <location>
        <begin position="860"/>
        <end position="887"/>
    </location>
</feature>
<feature type="compositionally biased region" description="Basic and acidic residues" evidence="2">
    <location>
        <begin position="797"/>
        <end position="814"/>
    </location>
</feature>
<evidence type="ECO:0000256" key="1">
    <source>
        <dbReference type="SAM" id="Coils"/>
    </source>
</evidence>
<keyword evidence="3" id="KW-1133">Transmembrane helix</keyword>
<reference evidence="4 5" key="1">
    <citation type="submission" date="2016-04" db="EMBL/GenBank/DDBJ databases">
        <title>A degradative enzymes factory behind the ericoid mycorrhizal symbiosis.</title>
        <authorList>
            <consortium name="DOE Joint Genome Institute"/>
            <person name="Martino E."/>
            <person name="Morin E."/>
            <person name="Grelet G."/>
            <person name="Kuo A."/>
            <person name="Kohler A."/>
            <person name="Daghino S."/>
            <person name="Barry K."/>
            <person name="Choi C."/>
            <person name="Cichocki N."/>
            <person name="Clum A."/>
            <person name="Copeland A."/>
            <person name="Hainaut M."/>
            <person name="Haridas S."/>
            <person name="Labutti K."/>
            <person name="Lindquist E."/>
            <person name="Lipzen A."/>
            <person name="Khouja H.-R."/>
            <person name="Murat C."/>
            <person name="Ohm R."/>
            <person name="Olson A."/>
            <person name="Spatafora J."/>
            <person name="Veneault-Fourrey C."/>
            <person name="Henrissat B."/>
            <person name="Grigoriev I."/>
            <person name="Martin F."/>
            <person name="Perotto S."/>
        </authorList>
    </citation>
    <scope>NUCLEOTIDE SEQUENCE [LARGE SCALE GENOMIC DNA]</scope>
    <source>
        <strain evidence="4 5">F</strain>
    </source>
</reference>
<accession>A0A2J6RR68</accession>
<dbReference type="OrthoDB" id="10565919at2759"/>
<feature type="region of interest" description="Disordered" evidence="2">
    <location>
        <begin position="794"/>
        <end position="815"/>
    </location>
</feature>
<sequence length="919" mass="100313">MTAAMILPSHGLLQHAQMGNPSTLSPTRYSPTNPHHLPPRPSGASIAFSIAVKGKTPTSQSKDLKTATPPSAPPTSVPQAQVPQTSKITPPPPVSQNDASTFAFAPTAFAPSLNVFSTAMPPTTNPYAGMNQGMTSWTVAKTAINARQSTGKPRSDWRSGKGATSSNSLAANPFSSLISIPQFGQTKESTAVDSTTSMEGNEVSKSTNSRLGSGAGFKISALARLDPGRTPGSISKIEKGKPSSRNRLGQAGTSFGSPRSPLSSSFASKINYSFGAQPTARPLSPASSDPFIGPRLPAKQPTPAPSNSFIEPHPAVQQSSPAIAKIGSVSVEADKEDELISTRVSQLETANSDLESLHRKEKNALQTQLSQMKDAPAAANRVPGKYDWVKDNTISHLKSEIEDLKKSKNYWRKAFGDLKEKRQVALRSQKEYDVLENRIRALEGEKVVLEQKFKKDVIEIEKSAGKMRQRHEERRLGLTQEVQLLKKQLRLTEAKDNCARVLLAEKKTTELLEEVEILKESNEESQASATNAAEKMKEAEESFESRLEEKDELIANKDSIIAQKEEKITELERVIKKLDVDTEVRKSTEVQNLKNVVKEKDRVIEILDADLLTRDTRITKIEAQKARMRAELSERFTPKLDAILMTQIEPLPTLKNSSVRPSLVEKLAATAAAENAANPLSISTMMITEIPPITEVTGFLKNNHSSGGDPSSGGIKSNDKNGKKEDHETRKESNVPDDVITVAEQENRSRRITWGERALFLLAGVLMVLIASAITGFGSCKLLSSTTNMAHMNGDSLSKHEVPSPDVASRDGHQEPFVLNPKKLDLHFKTAETEEHIDIIIDATKIIEDLFKNFEDDIQSETNEPETELEMGSDPEPDTEPEVASSKDVDEAKLDITFLGAGVVICILMSSFLIMERGI</sequence>
<keyword evidence="5" id="KW-1185">Reference proteome</keyword>
<feature type="compositionally biased region" description="Acidic residues" evidence="2">
    <location>
        <begin position="860"/>
        <end position="881"/>
    </location>
</feature>
<evidence type="ECO:0000313" key="5">
    <source>
        <dbReference type="Proteomes" id="UP000235786"/>
    </source>
</evidence>
<evidence type="ECO:0000256" key="3">
    <source>
        <dbReference type="SAM" id="Phobius"/>
    </source>
</evidence>
<gene>
    <name evidence="4" type="ORF">L207DRAFT_529277</name>
</gene>
<protein>
    <submittedName>
        <fullName evidence="4">Uncharacterized protein</fullName>
    </submittedName>
</protein>
<feature type="compositionally biased region" description="Polar residues" evidence="2">
    <location>
        <begin position="17"/>
        <end position="33"/>
    </location>
</feature>
<proteinExistence type="predicted"/>
<dbReference type="Proteomes" id="UP000235786">
    <property type="component" value="Unassembled WGS sequence"/>
</dbReference>
<dbReference type="EMBL" id="KZ613945">
    <property type="protein sequence ID" value="PMD40990.1"/>
    <property type="molecule type" value="Genomic_DNA"/>
</dbReference>
<feature type="region of interest" description="Disordered" evidence="2">
    <location>
        <begin position="147"/>
        <end position="170"/>
    </location>
</feature>
<keyword evidence="3" id="KW-0812">Transmembrane</keyword>
<feature type="compositionally biased region" description="Polar residues" evidence="2">
    <location>
        <begin position="700"/>
        <end position="709"/>
    </location>
</feature>
<feature type="region of interest" description="Disordered" evidence="2">
    <location>
        <begin position="188"/>
        <end position="211"/>
    </location>
</feature>
<feature type="region of interest" description="Disordered" evidence="2">
    <location>
        <begin position="698"/>
        <end position="737"/>
    </location>
</feature>
<feature type="region of interest" description="Disordered" evidence="2">
    <location>
        <begin position="15"/>
        <end position="99"/>
    </location>
</feature>
<evidence type="ECO:0000313" key="4">
    <source>
        <dbReference type="EMBL" id="PMD40990.1"/>
    </source>
</evidence>
<feature type="region of interest" description="Disordered" evidence="2">
    <location>
        <begin position="522"/>
        <end position="542"/>
    </location>
</feature>
<keyword evidence="3" id="KW-0472">Membrane</keyword>
<feature type="transmembrane region" description="Helical" evidence="3">
    <location>
        <begin position="758"/>
        <end position="779"/>
    </location>
</feature>
<feature type="region of interest" description="Disordered" evidence="2">
    <location>
        <begin position="226"/>
        <end position="262"/>
    </location>
</feature>
<dbReference type="AlphaFoldDB" id="A0A2J6RR68"/>
<feature type="coiled-coil region" evidence="1">
    <location>
        <begin position="418"/>
        <end position="488"/>
    </location>
</feature>
<evidence type="ECO:0000256" key="2">
    <source>
        <dbReference type="SAM" id="MobiDB-lite"/>
    </source>
</evidence>
<keyword evidence="1" id="KW-0175">Coiled coil</keyword>
<feature type="compositionally biased region" description="Polar residues" evidence="2">
    <location>
        <begin position="243"/>
        <end position="253"/>
    </location>
</feature>